<dbReference type="InterPro" id="IPR012347">
    <property type="entry name" value="Ferritin-like"/>
</dbReference>
<reference evidence="2" key="2">
    <citation type="journal article" date="2020" name="Int. J. Syst. Evol. Microbiol.">
        <title>Genomic insights into a novel species Rhodoferax aquaticus sp. nov., isolated from freshwater.</title>
        <authorList>
            <person name="Li T."/>
            <person name="Zhuo Y."/>
            <person name="Jin C.Z."/>
            <person name="Wu X."/>
            <person name="Ko S.R."/>
            <person name="Jin F.J."/>
            <person name="Ahn C.Y."/>
            <person name="Oh H.M."/>
            <person name="Lee H.G."/>
            <person name="Jin L."/>
        </authorList>
    </citation>
    <scope>NUCLEOTIDE SEQUENCE [LARGE SCALE GENOMIC DNA]</scope>
    <source>
        <strain evidence="2">Gr-4</strain>
    </source>
</reference>
<proteinExistence type="predicted"/>
<keyword evidence="2" id="KW-1185">Reference proteome</keyword>
<dbReference type="Gene3D" id="1.20.1260.10">
    <property type="match status" value="1"/>
</dbReference>
<dbReference type="SUPFAM" id="SSF47240">
    <property type="entry name" value="Ferritin-like"/>
    <property type="match status" value="1"/>
</dbReference>
<accession>A0A515ES46</accession>
<reference evidence="2" key="1">
    <citation type="submission" date="2019-02" db="EMBL/GenBank/DDBJ databases">
        <title>Complete genome sequence of Rhodoferax sp. Gr-4.</title>
        <authorList>
            <person name="Jin L."/>
        </authorList>
    </citation>
    <scope>NUCLEOTIDE SEQUENCE [LARGE SCALE GENOMIC DNA]</scope>
    <source>
        <strain evidence="2">Gr-4</strain>
    </source>
</reference>
<dbReference type="EMBL" id="CP036282">
    <property type="protein sequence ID" value="QDL55458.1"/>
    <property type="molecule type" value="Genomic_DNA"/>
</dbReference>
<evidence type="ECO:0000313" key="2">
    <source>
        <dbReference type="Proteomes" id="UP000317365"/>
    </source>
</evidence>
<dbReference type="KEGG" id="rhg:EXZ61_15470"/>
<organism evidence="1 2">
    <name type="scientific">Rhodoferax aquaticus</name>
    <dbReference type="NCBI Taxonomy" id="2527691"/>
    <lineage>
        <taxon>Bacteria</taxon>
        <taxon>Pseudomonadati</taxon>
        <taxon>Pseudomonadota</taxon>
        <taxon>Betaproteobacteria</taxon>
        <taxon>Burkholderiales</taxon>
        <taxon>Comamonadaceae</taxon>
        <taxon>Rhodoferax</taxon>
    </lineage>
</organism>
<dbReference type="AlphaFoldDB" id="A0A515ES46"/>
<dbReference type="InterPro" id="IPR009078">
    <property type="entry name" value="Ferritin-like_SF"/>
</dbReference>
<dbReference type="Pfam" id="PF13668">
    <property type="entry name" value="Ferritin_2"/>
    <property type="match status" value="1"/>
</dbReference>
<dbReference type="RefSeq" id="WP_142812615.1">
    <property type="nucleotide sequence ID" value="NZ_CP036282.1"/>
</dbReference>
<dbReference type="Proteomes" id="UP000317365">
    <property type="component" value="Chromosome"/>
</dbReference>
<sequence length="203" mass="20823">MQSVVHTPAQAASGIVLASSRRAFMGRTTGTLSAVAVALLAGKDALAEGMAGDTAKDVSILNVALGLEHEAINAYQLGAGSGLLAKGVLDVAVQFQGHHKAHRDALIATIQKLGGNPVMEKKLDDYAKSLKADTLRSQADVLDLATRLELGAINAYLGVIPAFGSKDLAKVAARLAADETMHFTVLTSALGRPLPAGALSFGA</sequence>
<evidence type="ECO:0000313" key="1">
    <source>
        <dbReference type="EMBL" id="QDL55458.1"/>
    </source>
</evidence>
<dbReference type="InterPro" id="IPR006311">
    <property type="entry name" value="TAT_signal"/>
</dbReference>
<name>A0A515ES46_9BURK</name>
<dbReference type="PROSITE" id="PS51318">
    <property type="entry name" value="TAT"/>
    <property type="match status" value="1"/>
</dbReference>
<protein>
    <submittedName>
        <fullName evidence="1">Ferritin-like domain-containing protein</fullName>
    </submittedName>
</protein>
<gene>
    <name evidence="1" type="ORF">EXZ61_15470</name>
</gene>
<dbReference type="CDD" id="cd00657">
    <property type="entry name" value="Ferritin_like"/>
    <property type="match status" value="1"/>
</dbReference>